<dbReference type="EMBL" id="JBJJXI010000018">
    <property type="protein sequence ID" value="KAL3406884.1"/>
    <property type="molecule type" value="Genomic_DNA"/>
</dbReference>
<accession>A0ABD2XP38</accession>
<evidence type="ECO:0000313" key="1">
    <source>
        <dbReference type="EMBL" id="KAL3406884.1"/>
    </source>
</evidence>
<name>A0ABD2XP38_9HYME</name>
<proteinExistence type="predicted"/>
<gene>
    <name evidence="1" type="ORF">TKK_001006</name>
</gene>
<reference evidence="1 2" key="1">
    <citation type="journal article" date="2024" name="bioRxiv">
        <title>A reference genome for Trichogramma kaykai: A tiny desert-dwelling parasitoid wasp with competing sex-ratio distorters.</title>
        <authorList>
            <person name="Culotta J."/>
            <person name="Lindsey A.R."/>
        </authorList>
    </citation>
    <scope>NUCLEOTIDE SEQUENCE [LARGE SCALE GENOMIC DNA]</scope>
    <source>
        <strain evidence="1 2">KSX58</strain>
    </source>
</reference>
<dbReference type="AlphaFoldDB" id="A0ABD2XP38"/>
<dbReference type="Proteomes" id="UP001627154">
    <property type="component" value="Unassembled WGS sequence"/>
</dbReference>
<comment type="caution">
    <text evidence="1">The sequence shown here is derived from an EMBL/GenBank/DDBJ whole genome shotgun (WGS) entry which is preliminary data.</text>
</comment>
<sequence length="116" mass="13696">MRRKKKEQARAYVKHSFASRGPQIWRKKKVLYEFEEREIQLNLMLEWINTNFAVNVRIYTCSNSSSSSRVKNELFIRMPYAACLMNKPARCCHRCVLPLCTRGVARKLHRFGLACI</sequence>
<keyword evidence="2" id="KW-1185">Reference proteome</keyword>
<protein>
    <submittedName>
        <fullName evidence="1">Uncharacterized protein</fullName>
    </submittedName>
</protein>
<evidence type="ECO:0000313" key="2">
    <source>
        <dbReference type="Proteomes" id="UP001627154"/>
    </source>
</evidence>
<organism evidence="1 2">
    <name type="scientific">Trichogramma kaykai</name>
    <dbReference type="NCBI Taxonomy" id="54128"/>
    <lineage>
        <taxon>Eukaryota</taxon>
        <taxon>Metazoa</taxon>
        <taxon>Ecdysozoa</taxon>
        <taxon>Arthropoda</taxon>
        <taxon>Hexapoda</taxon>
        <taxon>Insecta</taxon>
        <taxon>Pterygota</taxon>
        <taxon>Neoptera</taxon>
        <taxon>Endopterygota</taxon>
        <taxon>Hymenoptera</taxon>
        <taxon>Apocrita</taxon>
        <taxon>Proctotrupomorpha</taxon>
        <taxon>Chalcidoidea</taxon>
        <taxon>Trichogrammatidae</taxon>
        <taxon>Trichogramma</taxon>
    </lineage>
</organism>